<dbReference type="SMART" id="SM00753">
    <property type="entry name" value="PAM"/>
    <property type="match status" value="1"/>
</dbReference>
<proteinExistence type="evidence at transcript level"/>
<name>A0A2P2HXM2_9CRUS</name>
<sequence>MEPIKEDDNKSSLKNSSNLVKNLIKVKLTVDNIDKSHTNGTESDNSQPNKCPSITKEKVNDKIDISKVSQSRQTSVKETANESRSSSAKRKISNGSGSDNDSPEKSKPKRLHSVSYVNGVEKVDELSSDISKVIKVVVEVSSNELKSAAVNGTETVQNGTVNVVDSEAKSDSINSPEPSSLHCTTATDTEQTDECNVAVAAEVCSKSAAASNVATDADMLTDIELLLTSKFGVSEQQGREVFSLLPQHIQDEGSVSAGTVSELVWCLLRNTSTLSAVSSPRCNKLIRQLLDHYCSMEQPKVDDKHALCQECVKWAREQHRTALCQELEVSLMTLYASTGHWRQAQQTALALYTTTKHMQDKEKTIKACLCLSQSYHAMSNLCKARAFITTAKTEALKIYTPPDLQAQLDLQSGILQVAEGKDLETAVSYFKEAATCSPISKHRSRALKYLVLGCLLMDRPSDGKKAAHTPTHLKDIDEGVLAMLAVVDSATTASVQKFRAAREKYKTELEDDSVVAPVLDQLYIEMMEKNIKNIILPYKRVQIQHIADTIELPRLEVERRLSQMILDGSLSGQLDHRDHCLYLYPSETKDPVYSATIDTIACLEKTIVHLNKKAVKLMLAV</sequence>
<dbReference type="SMART" id="SM00088">
    <property type="entry name" value="PINT"/>
    <property type="match status" value="1"/>
</dbReference>
<feature type="compositionally biased region" description="Polar residues" evidence="3">
    <location>
        <begin position="38"/>
        <end position="52"/>
    </location>
</feature>
<evidence type="ECO:0000256" key="3">
    <source>
        <dbReference type="SAM" id="MobiDB-lite"/>
    </source>
</evidence>
<dbReference type="GO" id="GO:0000502">
    <property type="term" value="C:proteasome complex"/>
    <property type="evidence" value="ECO:0007669"/>
    <property type="project" value="UniProtKB-KW"/>
</dbReference>
<feature type="domain" description="PCI" evidence="4">
    <location>
        <begin position="414"/>
        <end position="588"/>
    </location>
</feature>
<feature type="compositionally biased region" description="Basic and acidic residues" evidence="3">
    <location>
        <begin position="55"/>
        <end position="65"/>
    </location>
</feature>
<dbReference type="AlphaFoldDB" id="A0A2P2HXM2"/>
<accession>A0A2P2HXM2</accession>
<dbReference type="SUPFAM" id="SSF46785">
    <property type="entry name" value="Winged helix' DNA-binding domain"/>
    <property type="match status" value="1"/>
</dbReference>
<dbReference type="EMBL" id="IACF01000776">
    <property type="protein sequence ID" value="LAB66529.1"/>
    <property type="molecule type" value="mRNA"/>
</dbReference>
<organism evidence="5">
    <name type="scientific">Hirondellea gigas</name>
    <dbReference type="NCBI Taxonomy" id="1518452"/>
    <lineage>
        <taxon>Eukaryota</taxon>
        <taxon>Metazoa</taxon>
        <taxon>Ecdysozoa</taxon>
        <taxon>Arthropoda</taxon>
        <taxon>Crustacea</taxon>
        <taxon>Multicrustacea</taxon>
        <taxon>Malacostraca</taxon>
        <taxon>Eumalacostraca</taxon>
        <taxon>Peracarida</taxon>
        <taxon>Amphipoda</taxon>
        <taxon>Amphilochidea</taxon>
        <taxon>Lysianassida</taxon>
        <taxon>Lysianassidira</taxon>
        <taxon>Lysianassoidea</taxon>
        <taxon>Lysianassidae</taxon>
        <taxon>Hirondellea</taxon>
    </lineage>
</organism>
<evidence type="ECO:0000256" key="2">
    <source>
        <dbReference type="ARBA" id="ARBA00022942"/>
    </source>
</evidence>
<feature type="compositionally biased region" description="Polar residues" evidence="3">
    <location>
        <begin position="67"/>
        <end position="86"/>
    </location>
</feature>
<dbReference type="PROSITE" id="PS50250">
    <property type="entry name" value="PCI"/>
    <property type="match status" value="1"/>
</dbReference>
<reference evidence="5" key="1">
    <citation type="journal article" date="2018" name="Biosci. Biotechnol. Biochem.">
        <title>Polysaccharide hydrolase of the hadal zone amphipods Hirondellea gigas.</title>
        <authorList>
            <person name="Kobayashi H."/>
            <person name="Nagahama T."/>
            <person name="Arai W."/>
            <person name="Sasagawa Y."/>
            <person name="Umeda M."/>
            <person name="Hayashi T."/>
            <person name="Nikaido I."/>
            <person name="Watanabe H."/>
            <person name="Oguri K."/>
            <person name="Kitazato H."/>
            <person name="Fujioka K."/>
            <person name="Kido Y."/>
            <person name="Takami H."/>
        </authorList>
    </citation>
    <scope>NUCLEOTIDE SEQUENCE</scope>
    <source>
        <tissue evidence="5">Whole body</tissue>
    </source>
</reference>
<dbReference type="InterPro" id="IPR036390">
    <property type="entry name" value="WH_DNA-bd_sf"/>
</dbReference>
<keyword evidence="2 5" id="KW-0647">Proteasome</keyword>
<dbReference type="Pfam" id="PF01399">
    <property type="entry name" value="PCI"/>
    <property type="match status" value="1"/>
</dbReference>
<dbReference type="Gene3D" id="1.25.40.570">
    <property type="match status" value="1"/>
</dbReference>
<evidence type="ECO:0000259" key="4">
    <source>
        <dbReference type="PROSITE" id="PS50250"/>
    </source>
</evidence>
<dbReference type="InterPro" id="IPR000717">
    <property type="entry name" value="PCI_dom"/>
</dbReference>
<evidence type="ECO:0000256" key="1">
    <source>
        <dbReference type="ARBA" id="ARBA00007454"/>
    </source>
</evidence>
<comment type="similarity">
    <text evidence="1">Belongs to the proteasome subunit S9 family.</text>
</comment>
<dbReference type="Pfam" id="PF18055">
    <property type="entry name" value="RPN6_N"/>
    <property type="match status" value="1"/>
</dbReference>
<dbReference type="PANTHER" id="PTHR10678">
    <property type="entry name" value="26S PROTEASOME NON-ATPASE REGULATORY SUBUNIT 11/COP9 SIGNALOSOME COMPLEX SUBUNIT 2"/>
    <property type="match status" value="1"/>
</dbReference>
<protein>
    <submittedName>
        <fullName evidence="5">26S proteasome non-ATPase regulatory subunit 11</fullName>
    </submittedName>
</protein>
<dbReference type="InterPro" id="IPR050871">
    <property type="entry name" value="26S_Proteasome/COP9_Components"/>
</dbReference>
<evidence type="ECO:0000313" key="5">
    <source>
        <dbReference type="EMBL" id="LAB66529.1"/>
    </source>
</evidence>
<feature type="region of interest" description="Disordered" evidence="3">
    <location>
        <begin position="34"/>
        <end position="112"/>
    </location>
</feature>
<dbReference type="InterPro" id="IPR040773">
    <property type="entry name" value="Rpn6_N"/>
</dbReference>